<dbReference type="Pfam" id="PF11617">
    <property type="entry name" value="Cu-binding_MopE"/>
    <property type="match status" value="3"/>
</dbReference>
<sequence length="704" mass="74764">MNRLLTWGAVLSLGFAGCTVPSLEELENERFITVLVEYTPSFKKGCIAVNVFDAATPTNVLDESVVTNLRTQVSPLTVTILRKEQWGEKLRLVVTAHEQTCEGPKVDEERLNLDLSGTGQKPEQRVTLVTPDEDGDGYVPTANGGTDCDDSAQTGAQTYPGAPELCDSRDNNCVGGVADEVDSHWYPDGDGDGYGRNENPTVQCESPGPNFVKVTNGQFDCNDSVKEVHPGAQELCNNRDDNCTGGEDEPFIGGDRGKGAQCNADICTGTYVCNAAGSATECSATPPVDYYPDVDWDGQGNKSASAARICAPTQPPANHVRDNHADCDDADPVTKDGADEVCDAVDNNCNELVDDGADCGGTLQRVVGQAALGGDSHDWRTVAVDPLDGYPVWVAGMEGVLAVRTRPDVAFKEVGPTSANNCGTTDWYAAWVRPDTDTVFLAGEGGRLAEHDGIRCILTATATNIGSGHYFTGLVGFSTPSLKLYAVTTDGQLYEWVPGASLTRVRDSFDAYWDVHAWDASRLLVVGDNRSNPAPPLLPRLHSFTPPYTSAPMSHPLDTPAGYTGRLRGVVMASSSLAYAVGDNGLALRWDGTNWARTVPPAGAETATFTSVTRPIAGSSAAFVVERGAPAVANPATPLVPGKLRRLTSFGWAASPSFIGPGGVDANPDRPLYDVAVTTTVAPVLGVWNIWLVGDDGRVYHYPE</sequence>
<evidence type="ECO:0000313" key="1">
    <source>
        <dbReference type="EMBL" id="NMO19560.1"/>
    </source>
</evidence>
<reference evidence="1 2" key="1">
    <citation type="submission" date="2020-04" db="EMBL/GenBank/DDBJ databases">
        <title>Draft genome of Pyxidicoccus fallax type strain.</title>
        <authorList>
            <person name="Whitworth D.E."/>
        </authorList>
    </citation>
    <scope>NUCLEOTIDE SEQUENCE [LARGE SCALE GENOMIC DNA]</scope>
    <source>
        <strain evidence="1 2">DSM 14698</strain>
    </source>
</reference>
<name>A0A848LPH5_9BACT</name>
<keyword evidence="2" id="KW-1185">Reference proteome</keyword>
<organism evidence="1 2">
    <name type="scientific">Pyxidicoccus fallax</name>
    <dbReference type="NCBI Taxonomy" id="394095"/>
    <lineage>
        <taxon>Bacteria</taxon>
        <taxon>Pseudomonadati</taxon>
        <taxon>Myxococcota</taxon>
        <taxon>Myxococcia</taxon>
        <taxon>Myxococcales</taxon>
        <taxon>Cystobacterineae</taxon>
        <taxon>Myxococcaceae</taxon>
        <taxon>Pyxidicoccus</taxon>
    </lineage>
</organism>
<dbReference type="AlphaFoldDB" id="A0A848LPH5"/>
<dbReference type="PROSITE" id="PS51257">
    <property type="entry name" value="PROKAR_LIPOPROTEIN"/>
    <property type="match status" value="1"/>
</dbReference>
<dbReference type="RefSeq" id="WP_169348807.1">
    <property type="nucleotide sequence ID" value="NZ_JABBJJ010000192.1"/>
</dbReference>
<accession>A0A848LPH5</accession>
<comment type="caution">
    <text evidence="1">The sequence shown here is derived from an EMBL/GenBank/DDBJ whole genome shotgun (WGS) entry which is preliminary data.</text>
</comment>
<protein>
    <recommendedName>
        <fullName evidence="3">Lipoprotein</fullName>
    </recommendedName>
</protein>
<dbReference type="InterPro" id="IPR021655">
    <property type="entry name" value="Put_metal-bd"/>
</dbReference>
<evidence type="ECO:0008006" key="3">
    <source>
        <dbReference type="Google" id="ProtNLM"/>
    </source>
</evidence>
<dbReference type="Proteomes" id="UP000518300">
    <property type="component" value="Unassembled WGS sequence"/>
</dbReference>
<proteinExistence type="predicted"/>
<dbReference type="EMBL" id="JABBJJ010000192">
    <property type="protein sequence ID" value="NMO19560.1"/>
    <property type="molecule type" value="Genomic_DNA"/>
</dbReference>
<gene>
    <name evidence="1" type="ORF">HG543_32490</name>
</gene>
<evidence type="ECO:0000313" key="2">
    <source>
        <dbReference type="Proteomes" id="UP000518300"/>
    </source>
</evidence>